<dbReference type="AlphaFoldDB" id="A0A1B8HR96"/>
<sequence>MVGVPWVNRMASFAECDCWGLVLLYYRHVIGREIHNVTGYTGHDDFVTCFNGVIVPWVLIAYPEDGCMFVAYDGSQPVHVGIVTGSTALHSRGENGHVRIDRLSVLNRLYTKLEFYRYGND</sequence>
<comment type="caution">
    <text evidence="1">The sequence shown here is derived from an EMBL/GenBank/DDBJ whole genome shotgun (WGS) entry which is preliminary data.</text>
</comment>
<evidence type="ECO:0008006" key="3">
    <source>
        <dbReference type="Google" id="ProtNLM"/>
    </source>
</evidence>
<dbReference type="Gene3D" id="3.90.1720.10">
    <property type="entry name" value="endopeptidase domain like (from Nostoc punctiforme)"/>
    <property type="match status" value="1"/>
</dbReference>
<dbReference type="EMBL" id="LZEX01000001">
    <property type="protein sequence ID" value="OBU11817.1"/>
    <property type="molecule type" value="Genomic_DNA"/>
</dbReference>
<dbReference type="Proteomes" id="UP000092247">
    <property type="component" value="Unassembled WGS sequence"/>
</dbReference>
<reference evidence="1 2" key="1">
    <citation type="submission" date="2016-06" db="EMBL/GenBank/DDBJ databases">
        <authorList>
            <person name="Kjaerup R.B."/>
            <person name="Dalgaard T.S."/>
            <person name="Juul-Madsen H.R."/>
        </authorList>
    </citation>
    <scope>NUCLEOTIDE SEQUENCE [LARGE SCALE GENOMIC DNA]</scope>
    <source>
        <strain evidence="1 2">GCSL-Mp3</strain>
    </source>
</reference>
<organism evidence="1 2">
    <name type="scientific">Morganella psychrotolerans</name>
    <dbReference type="NCBI Taxonomy" id="368603"/>
    <lineage>
        <taxon>Bacteria</taxon>
        <taxon>Pseudomonadati</taxon>
        <taxon>Pseudomonadota</taxon>
        <taxon>Gammaproteobacteria</taxon>
        <taxon>Enterobacterales</taxon>
        <taxon>Morganellaceae</taxon>
        <taxon>Morganella</taxon>
    </lineage>
</organism>
<dbReference type="SUPFAM" id="SSF54001">
    <property type="entry name" value="Cysteine proteinases"/>
    <property type="match status" value="1"/>
</dbReference>
<name>A0A1B8HR96_9GAMM</name>
<gene>
    <name evidence="1" type="ORF">AYY17_02980</name>
</gene>
<evidence type="ECO:0000313" key="1">
    <source>
        <dbReference type="EMBL" id="OBU11817.1"/>
    </source>
</evidence>
<accession>A0A1B8HR96</accession>
<protein>
    <recommendedName>
        <fullName evidence="3">NlpC/P60 domain-containing protein</fullName>
    </recommendedName>
</protein>
<evidence type="ECO:0000313" key="2">
    <source>
        <dbReference type="Proteomes" id="UP000092247"/>
    </source>
</evidence>
<dbReference type="InterPro" id="IPR038765">
    <property type="entry name" value="Papain-like_cys_pep_sf"/>
</dbReference>
<proteinExistence type="predicted"/>